<accession>A0A5B9R0V7</accession>
<name>A0A5B9R0V7_9BACT</name>
<evidence type="ECO:0000313" key="4">
    <source>
        <dbReference type="EMBL" id="QEG39861.1"/>
    </source>
</evidence>
<dbReference type="GO" id="GO:0004315">
    <property type="term" value="F:3-oxoacyl-[acyl-carrier-protein] synthase activity"/>
    <property type="evidence" value="ECO:0007669"/>
    <property type="project" value="UniProtKB-EC"/>
</dbReference>
<gene>
    <name evidence="4" type="primary">fabF_3</name>
    <name evidence="4" type="ORF">UC8_18600</name>
</gene>
<dbReference type="PANTHER" id="PTHR11712:SF336">
    <property type="entry name" value="3-OXOACYL-[ACYL-CARRIER-PROTEIN] SYNTHASE, MITOCHONDRIAL"/>
    <property type="match status" value="1"/>
</dbReference>
<dbReference type="GO" id="GO:0005829">
    <property type="term" value="C:cytosol"/>
    <property type="evidence" value="ECO:0007669"/>
    <property type="project" value="TreeGrafter"/>
</dbReference>
<dbReference type="InterPro" id="IPR000794">
    <property type="entry name" value="Beta-ketoacyl_synthase"/>
</dbReference>
<evidence type="ECO:0000313" key="5">
    <source>
        <dbReference type="Proteomes" id="UP000325286"/>
    </source>
</evidence>
<dbReference type="SUPFAM" id="SSF53901">
    <property type="entry name" value="Thiolase-like"/>
    <property type="match status" value="2"/>
</dbReference>
<keyword evidence="1 4" id="KW-0808">Transferase</keyword>
<dbReference type="RefSeq" id="WP_068134114.1">
    <property type="nucleotide sequence ID" value="NZ_CP042914.1"/>
</dbReference>
<dbReference type="PANTHER" id="PTHR11712">
    <property type="entry name" value="POLYKETIDE SYNTHASE-RELATED"/>
    <property type="match status" value="1"/>
</dbReference>
<dbReference type="GO" id="GO:0006633">
    <property type="term" value="P:fatty acid biosynthetic process"/>
    <property type="evidence" value="ECO:0007669"/>
    <property type="project" value="TreeGrafter"/>
</dbReference>
<keyword evidence="5" id="KW-1185">Reference proteome</keyword>
<dbReference type="AlphaFoldDB" id="A0A5B9R0V7"/>
<reference evidence="4 5" key="1">
    <citation type="submission" date="2019-08" db="EMBL/GenBank/DDBJ databases">
        <title>Deep-cultivation of Planctomycetes and their phenomic and genomic characterization uncovers novel biology.</title>
        <authorList>
            <person name="Wiegand S."/>
            <person name="Jogler M."/>
            <person name="Boedeker C."/>
            <person name="Pinto D."/>
            <person name="Vollmers J."/>
            <person name="Rivas-Marin E."/>
            <person name="Kohn T."/>
            <person name="Peeters S.H."/>
            <person name="Heuer A."/>
            <person name="Rast P."/>
            <person name="Oberbeckmann S."/>
            <person name="Bunk B."/>
            <person name="Jeske O."/>
            <person name="Meyerdierks A."/>
            <person name="Storesund J.E."/>
            <person name="Kallscheuer N."/>
            <person name="Luecker S."/>
            <person name="Lage O.M."/>
            <person name="Pohl T."/>
            <person name="Merkel B.J."/>
            <person name="Hornburger P."/>
            <person name="Mueller R.-W."/>
            <person name="Bruemmer F."/>
            <person name="Labrenz M."/>
            <person name="Spormann A.M."/>
            <person name="Op den Camp H."/>
            <person name="Overmann J."/>
            <person name="Amann R."/>
            <person name="Jetten M.S.M."/>
            <person name="Mascher T."/>
            <person name="Medema M.H."/>
            <person name="Devos D.P."/>
            <person name="Kaster A.-K."/>
            <person name="Ovreas L."/>
            <person name="Rohde M."/>
            <person name="Galperin M.Y."/>
            <person name="Jogler C."/>
        </authorList>
    </citation>
    <scope>NUCLEOTIDE SEQUENCE [LARGE SCALE GENOMIC DNA]</scope>
    <source>
        <strain evidence="4 5">UC8</strain>
    </source>
</reference>
<dbReference type="InterPro" id="IPR016039">
    <property type="entry name" value="Thiolase-like"/>
</dbReference>
<dbReference type="OrthoDB" id="253832at2"/>
<evidence type="ECO:0000256" key="2">
    <source>
        <dbReference type="SAM" id="MobiDB-lite"/>
    </source>
</evidence>
<sequence>MPAQRSARDAIVITGIGVITPWGCTLDSLQQTIHQPRSTGPGGQADFAGHVDDFGPLSPQTKRTIRKSLKLMNRETQMGVAAAQHAITDSRLSEAGYDLERVGVCFGAGNVEIRREGFEAGVAACREALGEFDPRVWGDYGIPTVDPLWILRVLPNMPACHAAIANDLRGPNNTITQAAVATVMAFEEARHAILDGDADAMIVGGTGTGFLEANRSLADATDAADCGSEAITTPAEAAGAFVLERLDAAIKRQATVYAEVLATASTTVIDAQHRAEPYQAARAAVATAVERSGVAAPSIGLLHADPQFVDFGQATEHLKATQIRSLKPHIGDAAAGSSAIEIAASLLSVHNGPSVAINVQAMPNGLASCLVLGKVERTAA</sequence>
<evidence type="ECO:0000256" key="1">
    <source>
        <dbReference type="ARBA" id="ARBA00022679"/>
    </source>
</evidence>
<proteinExistence type="predicted"/>
<organism evidence="4 5">
    <name type="scientific">Roseimaritima ulvae</name>
    <dbReference type="NCBI Taxonomy" id="980254"/>
    <lineage>
        <taxon>Bacteria</taxon>
        <taxon>Pseudomonadati</taxon>
        <taxon>Planctomycetota</taxon>
        <taxon>Planctomycetia</taxon>
        <taxon>Pirellulales</taxon>
        <taxon>Pirellulaceae</taxon>
        <taxon>Roseimaritima</taxon>
    </lineage>
</organism>
<dbReference type="InterPro" id="IPR020841">
    <property type="entry name" value="PKS_Beta-ketoAc_synthase_dom"/>
</dbReference>
<feature type="region of interest" description="Disordered" evidence="2">
    <location>
        <begin position="34"/>
        <end position="59"/>
    </location>
</feature>
<dbReference type="Gene3D" id="3.40.47.10">
    <property type="match status" value="1"/>
</dbReference>
<feature type="domain" description="Ketosynthase family 3 (KS3)" evidence="3">
    <location>
        <begin position="11"/>
        <end position="353"/>
    </location>
</feature>
<dbReference type="KEGG" id="rul:UC8_18600"/>
<dbReference type="InterPro" id="IPR014030">
    <property type="entry name" value="Ketoacyl_synth_N"/>
</dbReference>
<keyword evidence="4" id="KW-0012">Acyltransferase</keyword>
<dbReference type="EMBL" id="CP042914">
    <property type="protein sequence ID" value="QEG39861.1"/>
    <property type="molecule type" value="Genomic_DNA"/>
</dbReference>
<protein>
    <submittedName>
        <fullName evidence="4">3-oxoacyl-[acyl-carrier-protein] synthase 2</fullName>
        <ecNumber evidence="4">2.3.1.179</ecNumber>
    </submittedName>
</protein>
<dbReference type="SMART" id="SM00825">
    <property type="entry name" value="PKS_KS"/>
    <property type="match status" value="1"/>
</dbReference>
<dbReference type="Pfam" id="PF00109">
    <property type="entry name" value="ketoacyl-synt"/>
    <property type="match status" value="1"/>
</dbReference>
<dbReference type="EC" id="2.3.1.179" evidence="4"/>
<evidence type="ECO:0000259" key="3">
    <source>
        <dbReference type="SMART" id="SM00825"/>
    </source>
</evidence>
<dbReference type="Proteomes" id="UP000325286">
    <property type="component" value="Chromosome"/>
</dbReference>